<evidence type="ECO:0000313" key="3">
    <source>
        <dbReference type="Proteomes" id="UP001221898"/>
    </source>
</evidence>
<proteinExistence type="predicted"/>
<feature type="region of interest" description="Disordered" evidence="1">
    <location>
        <begin position="1"/>
        <end position="91"/>
    </location>
</feature>
<dbReference type="AlphaFoldDB" id="A0AAD7S425"/>
<feature type="compositionally biased region" description="Basic and acidic residues" evidence="1">
    <location>
        <begin position="20"/>
        <end position="29"/>
    </location>
</feature>
<protein>
    <submittedName>
        <fullName evidence="2">Uncharacterized protein</fullName>
    </submittedName>
</protein>
<comment type="caution">
    <text evidence="2">The sequence shown here is derived from an EMBL/GenBank/DDBJ whole genome shotgun (WGS) entry which is preliminary data.</text>
</comment>
<keyword evidence="3" id="KW-1185">Reference proteome</keyword>
<gene>
    <name evidence="2" type="ORF">AAFF_G00046270</name>
</gene>
<sequence length="133" mass="14300">MGPEGEEDPDQIPGGGAWDRGAREADLQHGVKCSKQKQTLHRLEPGPTPDRAQVWGVQSGLPARGTDHLSPRPFRPALAKSPTSPSDGVKVQQVSGWPVECDGSTAETCFLLLLCISRSDCSLPQPHRLKAEV</sequence>
<reference evidence="2" key="1">
    <citation type="journal article" date="2023" name="Science">
        <title>Genome structures resolve the early diversification of teleost fishes.</title>
        <authorList>
            <person name="Parey E."/>
            <person name="Louis A."/>
            <person name="Montfort J."/>
            <person name="Bouchez O."/>
            <person name="Roques C."/>
            <person name="Iampietro C."/>
            <person name="Lluch J."/>
            <person name="Castinel A."/>
            <person name="Donnadieu C."/>
            <person name="Desvignes T."/>
            <person name="Floi Bucao C."/>
            <person name="Jouanno E."/>
            <person name="Wen M."/>
            <person name="Mejri S."/>
            <person name="Dirks R."/>
            <person name="Jansen H."/>
            <person name="Henkel C."/>
            <person name="Chen W.J."/>
            <person name="Zahm M."/>
            <person name="Cabau C."/>
            <person name="Klopp C."/>
            <person name="Thompson A.W."/>
            <person name="Robinson-Rechavi M."/>
            <person name="Braasch I."/>
            <person name="Lecointre G."/>
            <person name="Bobe J."/>
            <person name="Postlethwait J.H."/>
            <person name="Berthelot C."/>
            <person name="Roest Crollius H."/>
            <person name="Guiguen Y."/>
        </authorList>
    </citation>
    <scope>NUCLEOTIDE SEQUENCE</scope>
    <source>
        <strain evidence="2">NC1722</strain>
    </source>
</reference>
<evidence type="ECO:0000256" key="1">
    <source>
        <dbReference type="SAM" id="MobiDB-lite"/>
    </source>
</evidence>
<feature type="compositionally biased region" description="Acidic residues" evidence="1">
    <location>
        <begin position="1"/>
        <end position="10"/>
    </location>
</feature>
<organism evidence="2 3">
    <name type="scientific">Aldrovandia affinis</name>
    <dbReference type="NCBI Taxonomy" id="143900"/>
    <lineage>
        <taxon>Eukaryota</taxon>
        <taxon>Metazoa</taxon>
        <taxon>Chordata</taxon>
        <taxon>Craniata</taxon>
        <taxon>Vertebrata</taxon>
        <taxon>Euteleostomi</taxon>
        <taxon>Actinopterygii</taxon>
        <taxon>Neopterygii</taxon>
        <taxon>Teleostei</taxon>
        <taxon>Notacanthiformes</taxon>
        <taxon>Halosauridae</taxon>
        <taxon>Aldrovandia</taxon>
    </lineage>
</organism>
<name>A0AAD7S425_9TELE</name>
<evidence type="ECO:0000313" key="2">
    <source>
        <dbReference type="EMBL" id="KAJ8394416.1"/>
    </source>
</evidence>
<dbReference type="EMBL" id="JAINUG010000126">
    <property type="protein sequence ID" value="KAJ8394416.1"/>
    <property type="molecule type" value="Genomic_DNA"/>
</dbReference>
<accession>A0AAD7S425</accession>
<dbReference type="Proteomes" id="UP001221898">
    <property type="component" value="Unassembled WGS sequence"/>
</dbReference>